<organism evidence="2 3">
    <name type="scientific">Thermococcus celer Vu 13 = JCM 8558</name>
    <dbReference type="NCBI Taxonomy" id="1293037"/>
    <lineage>
        <taxon>Archaea</taxon>
        <taxon>Methanobacteriati</taxon>
        <taxon>Methanobacteriota</taxon>
        <taxon>Thermococci</taxon>
        <taxon>Thermococcales</taxon>
        <taxon>Thermococcaceae</taxon>
        <taxon>Thermococcus</taxon>
    </lineage>
</organism>
<feature type="transmembrane region" description="Helical" evidence="1">
    <location>
        <begin position="39"/>
        <end position="58"/>
    </location>
</feature>
<gene>
    <name evidence="2" type="ORF">A3L02_02900</name>
</gene>
<name>A0A218P0Y8_THECE</name>
<feature type="transmembrane region" description="Helical" evidence="1">
    <location>
        <begin position="70"/>
        <end position="90"/>
    </location>
</feature>
<reference evidence="2 3" key="1">
    <citation type="submission" date="2016-03" db="EMBL/GenBank/DDBJ databases">
        <title>Complete genome sequence of Thermococcus celer.</title>
        <authorList>
            <person name="Oger P.M."/>
        </authorList>
    </citation>
    <scope>NUCLEOTIDE SEQUENCE [LARGE SCALE GENOMIC DNA]</scope>
    <source>
        <strain evidence="2 3">Vu 13</strain>
    </source>
</reference>
<dbReference type="EMBL" id="CP014854">
    <property type="protein sequence ID" value="ASI98589.1"/>
    <property type="molecule type" value="Genomic_DNA"/>
</dbReference>
<dbReference type="AlphaFoldDB" id="A0A218P0Y8"/>
<evidence type="ECO:0000256" key="1">
    <source>
        <dbReference type="SAM" id="Phobius"/>
    </source>
</evidence>
<protein>
    <submittedName>
        <fullName evidence="2">Uncharacterized protein</fullName>
    </submittedName>
</protein>
<accession>A0A218P0Y8</accession>
<keyword evidence="3" id="KW-1185">Reference proteome</keyword>
<dbReference type="Proteomes" id="UP000197156">
    <property type="component" value="Chromosome"/>
</dbReference>
<feature type="transmembrane region" description="Helical" evidence="1">
    <location>
        <begin position="6"/>
        <end position="27"/>
    </location>
</feature>
<evidence type="ECO:0000313" key="2">
    <source>
        <dbReference type="EMBL" id="ASI98589.1"/>
    </source>
</evidence>
<keyword evidence="1" id="KW-1133">Transmembrane helix</keyword>
<dbReference type="KEGG" id="tce:A3L02_02900"/>
<proteinExistence type="predicted"/>
<evidence type="ECO:0000313" key="3">
    <source>
        <dbReference type="Proteomes" id="UP000197156"/>
    </source>
</evidence>
<keyword evidence="1" id="KW-0472">Membrane</keyword>
<keyword evidence="1" id="KW-0812">Transmembrane</keyword>
<sequence>MMGPYWIGNIFIVLIELALALMLLRNYHPLRRTGIGKRLFGVALVFVFQSILAIVFYVHWAEMGFGKSVAGPLLVLSLSGLVGVGLLYSISRM</sequence>